<dbReference type="Proteomes" id="UP000813462">
    <property type="component" value="Unassembled WGS sequence"/>
</dbReference>
<sequence>METRSLQNSAIFFLLTAFGLFGHCVAHDLGNIISLEDEVHVGVILDMGSKEGKIVYSCISMAVSDFYEMHNNYTARLHLHARDSKGKPLHALSAGKAIASWLSSITKFYVCWLCDFEEK</sequence>
<evidence type="ECO:0000256" key="1">
    <source>
        <dbReference type="SAM" id="SignalP"/>
    </source>
</evidence>
<organism evidence="2 3">
    <name type="scientific">Ziziphus jujuba var. spinosa</name>
    <dbReference type="NCBI Taxonomy" id="714518"/>
    <lineage>
        <taxon>Eukaryota</taxon>
        <taxon>Viridiplantae</taxon>
        <taxon>Streptophyta</taxon>
        <taxon>Embryophyta</taxon>
        <taxon>Tracheophyta</taxon>
        <taxon>Spermatophyta</taxon>
        <taxon>Magnoliopsida</taxon>
        <taxon>eudicotyledons</taxon>
        <taxon>Gunneridae</taxon>
        <taxon>Pentapetalae</taxon>
        <taxon>rosids</taxon>
        <taxon>fabids</taxon>
        <taxon>Rosales</taxon>
        <taxon>Rhamnaceae</taxon>
        <taxon>Paliureae</taxon>
        <taxon>Ziziphus</taxon>
    </lineage>
</organism>
<keyword evidence="1" id="KW-0732">Signal</keyword>
<dbReference type="EMBL" id="JAEACU010000007">
    <property type="protein sequence ID" value="KAH7521681.1"/>
    <property type="molecule type" value="Genomic_DNA"/>
</dbReference>
<name>A0A978V2U8_ZIZJJ</name>
<evidence type="ECO:0000313" key="2">
    <source>
        <dbReference type="EMBL" id="KAH7521681.1"/>
    </source>
</evidence>
<evidence type="ECO:0000313" key="3">
    <source>
        <dbReference type="Proteomes" id="UP000813462"/>
    </source>
</evidence>
<comment type="caution">
    <text evidence="2">The sequence shown here is derived from an EMBL/GenBank/DDBJ whole genome shotgun (WGS) entry which is preliminary data.</text>
</comment>
<proteinExistence type="predicted"/>
<dbReference type="PANTHER" id="PTHR34836:SF6">
    <property type="entry name" value="PERIPLASMIC BINDING PROTEIN-LIKE I"/>
    <property type="match status" value="1"/>
</dbReference>
<accession>A0A978V2U8</accession>
<feature type="signal peptide" evidence="1">
    <location>
        <begin position="1"/>
        <end position="26"/>
    </location>
</feature>
<gene>
    <name evidence="2" type="ORF">FEM48_Zijuj07G0058700</name>
</gene>
<dbReference type="InterPro" id="IPR015683">
    <property type="entry name" value="Ionotropic_Glu_rcpt"/>
</dbReference>
<dbReference type="PANTHER" id="PTHR34836">
    <property type="entry name" value="OS06G0188250 PROTEIN"/>
    <property type="match status" value="1"/>
</dbReference>
<feature type="chain" id="PRO_5037170582" evidence="1">
    <location>
        <begin position="27"/>
        <end position="119"/>
    </location>
</feature>
<reference evidence="2" key="1">
    <citation type="journal article" date="2021" name="Front. Plant Sci.">
        <title>Chromosome-Scale Genome Assembly for Chinese Sour Jujube and Insights Into Its Genome Evolution and Domestication Signature.</title>
        <authorList>
            <person name="Shen L.-Y."/>
            <person name="Luo H."/>
            <person name="Wang X.-L."/>
            <person name="Wang X.-M."/>
            <person name="Qiu X.-J."/>
            <person name="Liu H."/>
            <person name="Zhou S.-S."/>
            <person name="Jia K.-H."/>
            <person name="Nie S."/>
            <person name="Bao Y.-T."/>
            <person name="Zhang R.-G."/>
            <person name="Yun Q.-Z."/>
            <person name="Chai Y.-H."/>
            <person name="Lu J.-Y."/>
            <person name="Li Y."/>
            <person name="Zhao S.-W."/>
            <person name="Mao J.-F."/>
            <person name="Jia S.-G."/>
            <person name="Mao Y.-M."/>
        </authorList>
    </citation>
    <scope>NUCLEOTIDE SEQUENCE</scope>
    <source>
        <strain evidence="2">AT0</strain>
        <tissue evidence="2">Leaf</tissue>
    </source>
</reference>
<protein>
    <submittedName>
        <fullName evidence="2">Uncharacterized protein</fullName>
    </submittedName>
</protein>
<dbReference type="AlphaFoldDB" id="A0A978V2U8"/>